<dbReference type="EMBL" id="BNCF01000005">
    <property type="protein sequence ID" value="GHE31011.1"/>
    <property type="molecule type" value="Genomic_DNA"/>
</dbReference>
<sequence>MPPHPHTPAGRPAGRPRTRAVPLLLAVLPLAAGAEPAPAATDLDRIVVSGQRDGYSAEPTPASTGLALTRREIPQSISVLTRTQLDDFGLDNLNDALDLATGVNVERVENTRTYYTARGFDITNFQRDGLGIPLPYGVQNGDIDTAPYERIEVLRGANGLMSGTGNPSATVNFVRKRPTADLEGQMRATVGSWERVRLEADVAGPFDAEARVRGRAVAAWEDGASYLDRHRLEKAVAYGAIEADLGTDTRLLAGILHQRNDADGPLWGALPLYYTNGTPTDYDRSTSTAADWSFWDTRETRAFVELAHALAGGWELRAAVNHERLLEDTQLFYVYGTPDRATGLGLFSYPSDYEGEFDALQADLRLVGGFALGGRTHDLVAGLSRADGAMRETSWYGNDIGTPLPPLEQWAGRYPKPAFDAFSAGSDFDYRRDTVYATVRWNLGERFKLITGANRAHVRMEGASYGEPHDSDEARTTPFAGVVWDFAPAYSLYASYGEIFAQQTETGADGRVLPAIEGDNAEAGIKAGWFDGRLHASAAVFRVHQDNLAESAGFDPALGRTVYVPSDAVSQGYELELAGELGEHVSLSAGFTHLAIEDDDGAATRTYVPRNTLRMAAMWRVPQIEGLRLGVSARWQDDIHREQSLLLADGSPVVTRQEAYTVVGLVAGYRFAGRWEATLNVDNLTDAKYVPSLYWEQGYYAAPRSASLTVAYRF</sequence>
<dbReference type="Proteomes" id="UP000636453">
    <property type="component" value="Unassembled WGS sequence"/>
</dbReference>
<dbReference type="PANTHER" id="PTHR32552">
    <property type="entry name" value="FERRICHROME IRON RECEPTOR-RELATED"/>
    <property type="match status" value="1"/>
</dbReference>
<dbReference type="Gene3D" id="2.170.130.10">
    <property type="entry name" value="TonB-dependent receptor, plug domain"/>
    <property type="match status" value="1"/>
</dbReference>
<evidence type="ECO:0000313" key="20">
    <source>
        <dbReference type="EMBL" id="GHE31011.1"/>
    </source>
</evidence>
<organism evidence="20 21">
    <name type="scientific">Vulcaniibacterium thermophilum</name>
    <dbReference type="NCBI Taxonomy" id="1169913"/>
    <lineage>
        <taxon>Bacteria</taxon>
        <taxon>Pseudomonadati</taxon>
        <taxon>Pseudomonadota</taxon>
        <taxon>Gammaproteobacteria</taxon>
        <taxon>Lysobacterales</taxon>
        <taxon>Lysobacteraceae</taxon>
        <taxon>Vulcaniibacterium</taxon>
    </lineage>
</organism>
<dbReference type="GO" id="GO:0009279">
    <property type="term" value="C:cell outer membrane"/>
    <property type="evidence" value="ECO:0007669"/>
    <property type="project" value="UniProtKB-SubCell"/>
</dbReference>
<proteinExistence type="inferred from homology"/>
<keyword evidence="8" id="KW-0408">Iron</keyword>
<keyword evidence="4 14" id="KW-1134">Transmembrane beta strand</keyword>
<evidence type="ECO:0000256" key="7">
    <source>
        <dbReference type="ARBA" id="ARBA00022729"/>
    </source>
</evidence>
<dbReference type="PANTHER" id="PTHR32552:SF74">
    <property type="entry name" value="HYDROXAMATE SIDEROPHORE RECEPTOR FHUE"/>
    <property type="match status" value="1"/>
</dbReference>
<evidence type="ECO:0000256" key="5">
    <source>
        <dbReference type="ARBA" id="ARBA00022496"/>
    </source>
</evidence>
<evidence type="ECO:0000256" key="4">
    <source>
        <dbReference type="ARBA" id="ARBA00022452"/>
    </source>
</evidence>
<evidence type="ECO:0000256" key="1">
    <source>
        <dbReference type="ARBA" id="ARBA00004571"/>
    </source>
</evidence>
<reference evidence="20" key="2">
    <citation type="submission" date="2020-09" db="EMBL/GenBank/DDBJ databases">
        <authorList>
            <person name="Sun Q."/>
            <person name="Kim S."/>
        </authorList>
    </citation>
    <scope>NUCLEOTIDE SEQUENCE</scope>
    <source>
        <strain evidence="20">KCTC 32020</strain>
    </source>
</reference>
<dbReference type="PROSITE" id="PS52016">
    <property type="entry name" value="TONB_DEPENDENT_REC_3"/>
    <property type="match status" value="1"/>
</dbReference>
<evidence type="ECO:0000256" key="3">
    <source>
        <dbReference type="ARBA" id="ARBA00022448"/>
    </source>
</evidence>
<evidence type="ECO:0000256" key="2">
    <source>
        <dbReference type="ARBA" id="ARBA00009810"/>
    </source>
</evidence>
<keyword evidence="21" id="KW-1185">Reference proteome</keyword>
<dbReference type="Pfam" id="PF07715">
    <property type="entry name" value="Plug"/>
    <property type="match status" value="1"/>
</dbReference>
<evidence type="ECO:0000256" key="8">
    <source>
        <dbReference type="ARBA" id="ARBA00023004"/>
    </source>
</evidence>
<dbReference type="OrthoDB" id="8663017at2"/>
<dbReference type="InterPro" id="IPR012910">
    <property type="entry name" value="Plug_dom"/>
</dbReference>
<evidence type="ECO:0000259" key="18">
    <source>
        <dbReference type="Pfam" id="PF00593"/>
    </source>
</evidence>
<dbReference type="SUPFAM" id="SSF56935">
    <property type="entry name" value="Porins"/>
    <property type="match status" value="1"/>
</dbReference>
<keyword evidence="6 14" id="KW-0812">Transmembrane</keyword>
<keyword evidence="5" id="KW-0410">Iron transport</keyword>
<evidence type="ECO:0000256" key="15">
    <source>
        <dbReference type="PROSITE-ProRule" id="PRU10144"/>
    </source>
</evidence>
<dbReference type="GO" id="GO:0015344">
    <property type="term" value="F:siderophore uptake transmembrane transporter activity"/>
    <property type="evidence" value="ECO:0007669"/>
    <property type="project" value="TreeGrafter"/>
</dbReference>
<dbReference type="InterPro" id="IPR039426">
    <property type="entry name" value="TonB-dep_rcpt-like"/>
</dbReference>
<evidence type="ECO:0000313" key="21">
    <source>
        <dbReference type="Proteomes" id="UP000636453"/>
    </source>
</evidence>
<evidence type="ECO:0000259" key="19">
    <source>
        <dbReference type="Pfam" id="PF07715"/>
    </source>
</evidence>
<keyword evidence="11 14" id="KW-0472">Membrane</keyword>
<keyword evidence="13 14" id="KW-0998">Cell outer membrane</keyword>
<evidence type="ECO:0000256" key="12">
    <source>
        <dbReference type="ARBA" id="ARBA00023170"/>
    </source>
</evidence>
<evidence type="ECO:0000256" key="17">
    <source>
        <dbReference type="SAM" id="SignalP"/>
    </source>
</evidence>
<dbReference type="GO" id="GO:0038023">
    <property type="term" value="F:signaling receptor activity"/>
    <property type="evidence" value="ECO:0007669"/>
    <property type="project" value="InterPro"/>
</dbReference>
<dbReference type="RefSeq" id="WP_146473026.1">
    <property type="nucleotide sequence ID" value="NZ_BNCF01000005.1"/>
</dbReference>
<dbReference type="GO" id="GO:0015891">
    <property type="term" value="P:siderophore transport"/>
    <property type="evidence" value="ECO:0007669"/>
    <property type="project" value="InterPro"/>
</dbReference>
<feature type="chain" id="PRO_5037709636" evidence="17">
    <location>
        <begin position="40"/>
        <end position="714"/>
    </location>
</feature>
<feature type="domain" description="TonB-dependent receptor-like beta-barrel" evidence="18">
    <location>
        <begin position="258"/>
        <end position="684"/>
    </location>
</feature>
<keyword evidence="9" id="KW-0406">Ion transport</keyword>
<keyword evidence="7 17" id="KW-0732">Signal</keyword>
<keyword evidence="10 16" id="KW-0798">TonB box</keyword>
<dbReference type="PROSITE" id="PS01156">
    <property type="entry name" value="TONB_DEPENDENT_REC_2"/>
    <property type="match status" value="1"/>
</dbReference>
<dbReference type="InterPro" id="IPR000531">
    <property type="entry name" value="Beta-barrel_TonB"/>
</dbReference>
<keyword evidence="12 20" id="KW-0675">Receptor</keyword>
<dbReference type="AlphaFoldDB" id="A0A919DA16"/>
<feature type="signal peptide" evidence="17">
    <location>
        <begin position="1"/>
        <end position="39"/>
    </location>
</feature>
<evidence type="ECO:0000256" key="13">
    <source>
        <dbReference type="ARBA" id="ARBA00023237"/>
    </source>
</evidence>
<gene>
    <name evidence="20" type="ORF">GCM10007167_11120</name>
</gene>
<comment type="similarity">
    <text evidence="2 14 16">Belongs to the TonB-dependent receptor family.</text>
</comment>
<dbReference type="InterPro" id="IPR037066">
    <property type="entry name" value="Plug_dom_sf"/>
</dbReference>
<evidence type="ECO:0000256" key="11">
    <source>
        <dbReference type="ARBA" id="ARBA00023136"/>
    </source>
</evidence>
<dbReference type="InterPro" id="IPR010105">
    <property type="entry name" value="TonB_sidphr_rcpt"/>
</dbReference>
<evidence type="ECO:0000256" key="10">
    <source>
        <dbReference type="ARBA" id="ARBA00023077"/>
    </source>
</evidence>
<dbReference type="NCBIfam" id="TIGR01783">
    <property type="entry name" value="TonB-siderophor"/>
    <property type="match status" value="1"/>
</dbReference>
<feature type="short sequence motif" description="TonB C-terminal box" evidence="15">
    <location>
        <begin position="697"/>
        <end position="714"/>
    </location>
</feature>
<dbReference type="Gene3D" id="2.40.170.20">
    <property type="entry name" value="TonB-dependent receptor, beta-barrel domain"/>
    <property type="match status" value="1"/>
</dbReference>
<evidence type="ECO:0000256" key="6">
    <source>
        <dbReference type="ARBA" id="ARBA00022692"/>
    </source>
</evidence>
<dbReference type="Pfam" id="PF00593">
    <property type="entry name" value="TonB_dep_Rec_b-barrel"/>
    <property type="match status" value="1"/>
</dbReference>
<protein>
    <submittedName>
        <fullName evidence="20">TonB-dependent receptor</fullName>
    </submittedName>
</protein>
<accession>A0A919DA16</accession>
<name>A0A919DA16_9GAMM</name>
<feature type="domain" description="TonB-dependent receptor plug" evidence="19">
    <location>
        <begin position="70"/>
        <end position="169"/>
    </location>
</feature>
<dbReference type="CDD" id="cd01347">
    <property type="entry name" value="ligand_gated_channel"/>
    <property type="match status" value="1"/>
</dbReference>
<comment type="caution">
    <text evidence="20">The sequence shown here is derived from an EMBL/GenBank/DDBJ whole genome shotgun (WGS) entry which is preliminary data.</text>
</comment>
<evidence type="ECO:0000256" key="16">
    <source>
        <dbReference type="RuleBase" id="RU003357"/>
    </source>
</evidence>
<dbReference type="InterPro" id="IPR036942">
    <property type="entry name" value="Beta-barrel_TonB_sf"/>
</dbReference>
<dbReference type="InterPro" id="IPR010917">
    <property type="entry name" value="TonB_rcpt_CS"/>
</dbReference>
<comment type="subcellular location">
    <subcellularLocation>
        <location evidence="1 14">Cell outer membrane</location>
        <topology evidence="1 14">Multi-pass membrane protein</topology>
    </subcellularLocation>
</comment>
<evidence type="ECO:0000256" key="14">
    <source>
        <dbReference type="PROSITE-ProRule" id="PRU01360"/>
    </source>
</evidence>
<keyword evidence="3 14" id="KW-0813">Transport</keyword>
<evidence type="ECO:0000256" key="9">
    <source>
        <dbReference type="ARBA" id="ARBA00023065"/>
    </source>
</evidence>
<dbReference type="FunFam" id="2.170.130.10:FF:000010">
    <property type="entry name" value="Ferripyoverdine receptor"/>
    <property type="match status" value="1"/>
</dbReference>
<reference evidence="20" key="1">
    <citation type="journal article" date="2014" name="Int. J. Syst. Evol. Microbiol.">
        <title>Complete genome sequence of Corynebacterium casei LMG S-19264T (=DSM 44701T), isolated from a smear-ripened cheese.</title>
        <authorList>
            <consortium name="US DOE Joint Genome Institute (JGI-PGF)"/>
            <person name="Walter F."/>
            <person name="Albersmeier A."/>
            <person name="Kalinowski J."/>
            <person name="Ruckert C."/>
        </authorList>
    </citation>
    <scope>NUCLEOTIDE SEQUENCE</scope>
    <source>
        <strain evidence="20">KCTC 32020</strain>
    </source>
</reference>